<reference evidence="2" key="1">
    <citation type="submission" date="2013-05" db="EMBL/GenBank/DDBJ databases">
        <authorList>
            <person name="Yim A.K.Y."/>
            <person name="Chan T.F."/>
            <person name="Ji K.M."/>
            <person name="Liu X.Y."/>
            <person name="Zhou J.W."/>
            <person name="Li R.Q."/>
            <person name="Yang K.Y."/>
            <person name="Li J."/>
            <person name="Li M."/>
            <person name="Law P.T.W."/>
            <person name="Wu Y.L."/>
            <person name="Cai Z.L."/>
            <person name="Qin H."/>
            <person name="Bao Y."/>
            <person name="Leung R.K.K."/>
            <person name="Ng P.K.S."/>
            <person name="Zou J."/>
            <person name="Zhong X.J."/>
            <person name="Ran P.X."/>
            <person name="Zhong N.S."/>
            <person name="Liu Z.G."/>
            <person name="Tsui S.K.W."/>
        </authorList>
    </citation>
    <scope>NUCLEOTIDE SEQUENCE</scope>
    <source>
        <strain evidence="2">Derf</strain>
        <tissue evidence="2">Whole organism</tissue>
    </source>
</reference>
<keyword evidence="1" id="KW-1133">Transmembrane helix</keyword>
<evidence type="ECO:0008006" key="4">
    <source>
        <dbReference type="Google" id="ProtNLM"/>
    </source>
</evidence>
<comment type="caution">
    <text evidence="2">The sequence shown here is derived from an EMBL/GenBank/DDBJ whole genome shotgun (WGS) entry which is preliminary data.</text>
</comment>
<dbReference type="EMBL" id="ASGP02000001">
    <property type="protein sequence ID" value="KAH9529551.1"/>
    <property type="molecule type" value="Genomic_DNA"/>
</dbReference>
<dbReference type="AlphaFoldDB" id="A0A922IFF9"/>
<keyword evidence="1" id="KW-0812">Transmembrane</keyword>
<feature type="transmembrane region" description="Helical" evidence="1">
    <location>
        <begin position="34"/>
        <end position="56"/>
    </location>
</feature>
<organism evidence="2 3">
    <name type="scientific">Dermatophagoides farinae</name>
    <name type="common">American house dust mite</name>
    <dbReference type="NCBI Taxonomy" id="6954"/>
    <lineage>
        <taxon>Eukaryota</taxon>
        <taxon>Metazoa</taxon>
        <taxon>Ecdysozoa</taxon>
        <taxon>Arthropoda</taxon>
        <taxon>Chelicerata</taxon>
        <taxon>Arachnida</taxon>
        <taxon>Acari</taxon>
        <taxon>Acariformes</taxon>
        <taxon>Sarcoptiformes</taxon>
        <taxon>Astigmata</taxon>
        <taxon>Psoroptidia</taxon>
        <taxon>Analgoidea</taxon>
        <taxon>Pyroglyphidae</taxon>
        <taxon>Dermatophagoidinae</taxon>
        <taxon>Dermatophagoides</taxon>
    </lineage>
</organism>
<protein>
    <recommendedName>
        <fullName evidence="4">Transmembrane protein 138</fullName>
    </recommendedName>
</protein>
<sequence length="143" mass="16574">MPLHNNLLIVIDILTETLSSLQFDNQSNTLIIKLYLFLLQDLAILAATLLILLQFFREDILRDGKTKSLLAKHWPKIIVCFLYLIITITMQIIMVTSVHIDHHNDPTITNANNGEIFFICIKLIQRLMAIIYYFALHKNIKLV</sequence>
<feature type="transmembrane region" description="Helical" evidence="1">
    <location>
        <begin position="77"/>
        <end position="96"/>
    </location>
</feature>
<keyword evidence="1" id="KW-0472">Membrane</keyword>
<evidence type="ECO:0000256" key="1">
    <source>
        <dbReference type="SAM" id="Phobius"/>
    </source>
</evidence>
<proteinExistence type="predicted"/>
<keyword evidence="3" id="KW-1185">Reference proteome</keyword>
<dbReference type="Pfam" id="PF14935">
    <property type="entry name" value="TMEM138"/>
    <property type="match status" value="1"/>
</dbReference>
<dbReference type="InterPro" id="IPR024133">
    <property type="entry name" value="TM_138"/>
</dbReference>
<reference evidence="2" key="2">
    <citation type="journal article" date="2022" name="Res Sq">
        <title>Comparative Genomics Reveals Insights into the Divergent Evolution of Astigmatic Mites and Household Pest Adaptations.</title>
        <authorList>
            <person name="Xiong Q."/>
            <person name="Wan A.T.-Y."/>
            <person name="Liu X.-Y."/>
            <person name="Fung C.S.-H."/>
            <person name="Xiao X."/>
            <person name="Malainual N."/>
            <person name="Hou J."/>
            <person name="Wang L."/>
            <person name="Wang M."/>
            <person name="Yang K."/>
            <person name="Cui Y."/>
            <person name="Leung E."/>
            <person name="Nong W."/>
            <person name="Shin S.-K."/>
            <person name="Au S."/>
            <person name="Jeong K.Y."/>
            <person name="Chew F.T."/>
            <person name="Hui J."/>
            <person name="Leung T.F."/>
            <person name="Tungtrongchitr A."/>
            <person name="Zhong N."/>
            <person name="Liu Z."/>
            <person name="Tsui S."/>
        </authorList>
    </citation>
    <scope>NUCLEOTIDE SEQUENCE</scope>
    <source>
        <strain evidence="2">Derf</strain>
        <tissue evidence="2">Whole organism</tissue>
    </source>
</reference>
<evidence type="ECO:0000313" key="2">
    <source>
        <dbReference type="EMBL" id="KAH9529551.1"/>
    </source>
</evidence>
<dbReference type="Proteomes" id="UP000790347">
    <property type="component" value="Unassembled WGS sequence"/>
</dbReference>
<evidence type="ECO:0000313" key="3">
    <source>
        <dbReference type="Proteomes" id="UP000790347"/>
    </source>
</evidence>
<gene>
    <name evidence="2" type="ORF">DERF_003430</name>
</gene>
<accession>A0A922IFF9</accession>
<name>A0A922IFF9_DERFA</name>
<feature type="transmembrane region" description="Helical" evidence="1">
    <location>
        <begin position="116"/>
        <end position="136"/>
    </location>
</feature>